<evidence type="ECO:0000256" key="2">
    <source>
        <dbReference type="ARBA" id="ARBA00023002"/>
    </source>
</evidence>
<evidence type="ECO:0000313" key="5">
    <source>
        <dbReference type="Proteomes" id="UP000193781"/>
    </source>
</evidence>
<proteinExistence type="inferred from homology"/>
<dbReference type="InterPro" id="IPR016161">
    <property type="entry name" value="Ald_DH/histidinol_DH"/>
</dbReference>
<reference evidence="4 5" key="1">
    <citation type="submission" date="2016-01" db="EMBL/GenBank/DDBJ databases">
        <title>The new phylogeny of the genus Mycobacterium.</title>
        <authorList>
            <person name="Tarcisio F."/>
            <person name="Conor M."/>
            <person name="Antonella G."/>
            <person name="Elisabetta G."/>
            <person name="Giulia F.S."/>
            <person name="Sara T."/>
            <person name="Anna F."/>
            <person name="Clotilde B."/>
            <person name="Roberto B."/>
            <person name="Veronica D.S."/>
            <person name="Fabio R."/>
            <person name="Monica P."/>
            <person name="Olivier J."/>
            <person name="Enrico T."/>
            <person name="Nicola S."/>
        </authorList>
    </citation>
    <scope>NUCLEOTIDE SEQUENCE [LARGE SCALE GENOMIC DNA]</scope>
    <source>
        <strain evidence="4 5">DSM 44803</strain>
    </source>
</reference>
<name>A0A1X1ZTS0_9MYCO</name>
<dbReference type="STRING" id="244292.ABW17_02250"/>
<dbReference type="FunFam" id="3.40.605.10:FF:000005">
    <property type="entry name" value="Succinate-semialdehyde dehydrogenase I"/>
    <property type="match status" value="1"/>
</dbReference>
<sequence>MPQTIENKPEPVIPSLYIDGQWRHAVTESTFPVTNPATGELLAEVSDGSVDDVRAAVAAADAALPAWSKRTAYERAEVLFEAHRRMLERSEQLAKLMTEEQGKPIRAAGIEVKYAADFLIWFAEEAKRVYGQTIPSARADQRFMVLHQPVGVVGAITPWNYPVSMITRKVAPALAAGCTVVLKAAEQTPLCAIEVFRILEESGVPPGVVNLVTTSDPAPVGAEFVSNPAVAKLTFTGSTSVGKLLARGAGGHMKRFSMELGGHAPFIVFDDADPGHAAKGAAMVKVLNTGQACISPNRLYVHRSIKDAFLKVLVERVAKMRAGSGLTEGVSIGPLIDSDALERMQRQVDDAVGKGAVVETGGNRLIDEGLERGFFFAPTVLSGVTDAMDIYREETFGPIAPVIIFDDEDEVIAMANDTKYGLASYVYTQNLARAWRVAEQLRFGMVGVNDINPTSAAAPFGGVKQSGQGREGAHEGILEYLDTKLVGFSI</sequence>
<comment type="caution">
    <text evidence="4">The sequence shown here is derived from an EMBL/GenBank/DDBJ whole genome shotgun (WGS) entry which is preliminary data.</text>
</comment>
<dbReference type="GO" id="GO:0009450">
    <property type="term" value="P:gamma-aminobutyric acid catabolic process"/>
    <property type="evidence" value="ECO:0007669"/>
    <property type="project" value="TreeGrafter"/>
</dbReference>
<dbReference type="InterPro" id="IPR015590">
    <property type="entry name" value="Aldehyde_DH_dom"/>
</dbReference>
<comment type="similarity">
    <text evidence="1">Belongs to the aldehyde dehydrogenase family.</text>
</comment>
<dbReference type="InterPro" id="IPR050740">
    <property type="entry name" value="Aldehyde_DH_Superfamily"/>
</dbReference>
<evidence type="ECO:0000259" key="3">
    <source>
        <dbReference type="Pfam" id="PF00171"/>
    </source>
</evidence>
<dbReference type="Gene3D" id="3.40.605.10">
    <property type="entry name" value="Aldehyde Dehydrogenase, Chain A, domain 1"/>
    <property type="match status" value="1"/>
</dbReference>
<dbReference type="GO" id="GO:0004777">
    <property type="term" value="F:succinate-semialdehyde dehydrogenase (NAD+) activity"/>
    <property type="evidence" value="ECO:0007669"/>
    <property type="project" value="TreeGrafter"/>
</dbReference>
<dbReference type="PANTHER" id="PTHR43353:SF5">
    <property type="entry name" value="SUCCINATE-SEMIALDEHYDE DEHYDROGENASE, MITOCHONDRIAL"/>
    <property type="match status" value="1"/>
</dbReference>
<gene>
    <name evidence="4" type="primary">gabD</name>
    <name evidence="4" type="ORF">AWC17_29355</name>
</gene>
<dbReference type="CDD" id="cd07103">
    <property type="entry name" value="ALDH_F5_SSADH_GabD"/>
    <property type="match status" value="1"/>
</dbReference>
<evidence type="ECO:0000313" key="4">
    <source>
        <dbReference type="EMBL" id="ORW27066.1"/>
    </source>
</evidence>
<protein>
    <submittedName>
        <fullName evidence="4">NAD-dependent succinate-semialdehyde dehydrogenase</fullName>
    </submittedName>
</protein>
<dbReference type="InterPro" id="IPR016162">
    <property type="entry name" value="Ald_DH_N"/>
</dbReference>
<dbReference type="Proteomes" id="UP000193781">
    <property type="component" value="Unassembled WGS sequence"/>
</dbReference>
<dbReference type="AlphaFoldDB" id="A0A1X1ZTS0"/>
<keyword evidence="2" id="KW-0560">Oxidoreductase</keyword>
<evidence type="ECO:0000256" key="1">
    <source>
        <dbReference type="ARBA" id="ARBA00009986"/>
    </source>
</evidence>
<dbReference type="SUPFAM" id="SSF53720">
    <property type="entry name" value="ALDH-like"/>
    <property type="match status" value="1"/>
</dbReference>
<dbReference type="FunFam" id="3.40.309.10:FF:000004">
    <property type="entry name" value="Succinate-semialdehyde dehydrogenase I"/>
    <property type="match status" value="1"/>
</dbReference>
<dbReference type="EMBL" id="LQPH01000081">
    <property type="protein sequence ID" value="ORW27066.1"/>
    <property type="molecule type" value="Genomic_DNA"/>
</dbReference>
<feature type="domain" description="Aldehyde dehydrogenase" evidence="3">
    <location>
        <begin position="22"/>
        <end position="486"/>
    </location>
</feature>
<dbReference type="PANTHER" id="PTHR43353">
    <property type="entry name" value="SUCCINATE-SEMIALDEHYDE DEHYDROGENASE, MITOCHONDRIAL"/>
    <property type="match status" value="1"/>
</dbReference>
<dbReference type="OrthoDB" id="6882680at2"/>
<dbReference type="InterPro" id="IPR016163">
    <property type="entry name" value="Ald_DH_C"/>
</dbReference>
<dbReference type="Gene3D" id="3.40.309.10">
    <property type="entry name" value="Aldehyde Dehydrogenase, Chain A, domain 2"/>
    <property type="match status" value="1"/>
</dbReference>
<accession>A0A1X1ZTS0</accession>
<keyword evidence="5" id="KW-1185">Reference proteome</keyword>
<dbReference type="Pfam" id="PF00171">
    <property type="entry name" value="Aldedh"/>
    <property type="match status" value="1"/>
</dbReference>
<organism evidence="4 5">
    <name type="scientific">Mycobacterium nebraskense</name>
    <dbReference type="NCBI Taxonomy" id="244292"/>
    <lineage>
        <taxon>Bacteria</taxon>
        <taxon>Bacillati</taxon>
        <taxon>Actinomycetota</taxon>
        <taxon>Actinomycetes</taxon>
        <taxon>Mycobacteriales</taxon>
        <taxon>Mycobacteriaceae</taxon>
        <taxon>Mycobacterium</taxon>
    </lineage>
</organism>